<name>A0A6P6YKN8_DERPT</name>
<proteinExistence type="predicted"/>
<protein>
    <submittedName>
        <fullName evidence="2">Apolipoprotein D-like isoform X1</fullName>
    </submittedName>
</protein>
<evidence type="ECO:0000313" key="1">
    <source>
        <dbReference type="Proteomes" id="UP000515146"/>
    </source>
</evidence>
<gene>
    <name evidence="2" type="primary">LOC113798934</name>
</gene>
<dbReference type="GO" id="GO:0000302">
    <property type="term" value="P:response to reactive oxygen species"/>
    <property type="evidence" value="ECO:0007669"/>
    <property type="project" value="TreeGrafter"/>
</dbReference>
<dbReference type="InterPro" id="IPR000566">
    <property type="entry name" value="Lipocln_cytosolic_FA-bd_dom"/>
</dbReference>
<keyword evidence="1" id="KW-1185">Reference proteome</keyword>
<accession>A0A6P6YKN8</accession>
<dbReference type="PANTHER" id="PTHR10612:SF34">
    <property type="entry name" value="APOLIPOPROTEIN D"/>
    <property type="match status" value="1"/>
</dbReference>
<dbReference type="FunCoup" id="A0A6P6YKN8">
    <property type="interactions" value="17"/>
</dbReference>
<evidence type="ECO:0000313" key="2">
    <source>
        <dbReference type="RefSeq" id="XP_027205321.1"/>
    </source>
</evidence>
<organism evidence="1 2">
    <name type="scientific">Dermatophagoides pteronyssinus</name>
    <name type="common">European house dust mite</name>
    <dbReference type="NCBI Taxonomy" id="6956"/>
    <lineage>
        <taxon>Eukaryota</taxon>
        <taxon>Metazoa</taxon>
        <taxon>Ecdysozoa</taxon>
        <taxon>Arthropoda</taxon>
        <taxon>Chelicerata</taxon>
        <taxon>Arachnida</taxon>
        <taxon>Acari</taxon>
        <taxon>Acariformes</taxon>
        <taxon>Sarcoptiformes</taxon>
        <taxon>Astigmata</taxon>
        <taxon>Psoroptidia</taxon>
        <taxon>Analgoidea</taxon>
        <taxon>Pyroglyphidae</taxon>
        <taxon>Dermatophagoidinae</taxon>
        <taxon>Dermatophagoides</taxon>
    </lineage>
</organism>
<dbReference type="KEGG" id="dpte:113798934"/>
<dbReference type="GO" id="GO:0005737">
    <property type="term" value="C:cytoplasm"/>
    <property type="evidence" value="ECO:0007669"/>
    <property type="project" value="TreeGrafter"/>
</dbReference>
<dbReference type="Gene3D" id="2.40.128.20">
    <property type="match status" value="1"/>
</dbReference>
<dbReference type="PANTHER" id="PTHR10612">
    <property type="entry name" value="APOLIPOPROTEIN D"/>
    <property type="match status" value="1"/>
</dbReference>
<dbReference type="SUPFAM" id="SSF50814">
    <property type="entry name" value="Lipocalins"/>
    <property type="match status" value="1"/>
</dbReference>
<dbReference type="InParanoid" id="A0A6P6YKN8"/>
<dbReference type="GO" id="GO:0006629">
    <property type="term" value="P:lipid metabolic process"/>
    <property type="evidence" value="ECO:0007669"/>
    <property type="project" value="TreeGrafter"/>
</dbReference>
<dbReference type="Proteomes" id="UP000515146">
    <property type="component" value="Unplaced"/>
</dbReference>
<dbReference type="Pfam" id="PF00061">
    <property type="entry name" value="Lipocalin"/>
    <property type="match status" value="1"/>
</dbReference>
<dbReference type="InterPro" id="IPR012674">
    <property type="entry name" value="Calycin"/>
</dbReference>
<dbReference type="OrthoDB" id="10048091at2759"/>
<dbReference type="AlphaFoldDB" id="A0A6P6YKN8"/>
<dbReference type="RefSeq" id="XP_027205321.1">
    <property type="nucleotide sequence ID" value="XM_027349520.1"/>
</dbReference>
<dbReference type="OMA" id="VHADQIW"/>
<sequence length="233" mass="26319">MFRFIILLATSISLIECQRFVSGPCPALPSMATFDKTRFLGHWVEVEKTPSIFDFMMRCLRVDYLGSTDNNDGNLNVIVKGTSLAGLPITVKGDGLPHPGTKIGKYNIRYGFGVPFQGSEVTIIDTDYKEFAVLYSCTSSIIQGFYHTEYLWLLSRDGTLSNPTRQNIYETLDHLKINRVGLHISERSTCPNNTLVTRESEQNLAEPELFNVPDKPEEIRFEVTTEDRPVTIN</sequence>
<reference evidence="2" key="1">
    <citation type="submission" date="2025-08" db="UniProtKB">
        <authorList>
            <consortium name="RefSeq"/>
        </authorList>
    </citation>
    <scope>IDENTIFICATION</scope>
    <source>
        <strain evidence="2">Airmid</strain>
    </source>
</reference>